<reference evidence="5 6" key="1">
    <citation type="submission" date="2019-08" db="EMBL/GenBank/DDBJ databases">
        <title>Paraburkholderia sp. DCY113.</title>
        <authorList>
            <person name="Kang J."/>
        </authorList>
    </citation>
    <scope>NUCLEOTIDE SEQUENCE [LARGE SCALE GENOMIC DNA]</scope>
    <source>
        <strain evidence="5 6">DCY113</strain>
    </source>
</reference>
<keyword evidence="6" id="KW-1185">Reference proteome</keyword>
<dbReference type="SUPFAM" id="SSF49764">
    <property type="entry name" value="HSP20-like chaperones"/>
    <property type="match status" value="1"/>
</dbReference>
<feature type="domain" description="SHSP" evidence="4">
    <location>
        <begin position="19"/>
        <end position="130"/>
    </location>
</feature>
<evidence type="ECO:0000259" key="4">
    <source>
        <dbReference type="PROSITE" id="PS01031"/>
    </source>
</evidence>
<dbReference type="InterPro" id="IPR002068">
    <property type="entry name" value="A-crystallin/Hsp20_dom"/>
</dbReference>
<protein>
    <submittedName>
        <fullName evidence="5">Hsp20/alpha crystallin family protein</fullName>
    </submittedName>
</protein>
<accession>A0A5B0G7C5</accession>
<gene>
    <name evidence="5" type="ORF">FVF58_47175</name>
</gene>
<dbReference type="PANTHER" id="PTHR46733:SF4">
    <property type="entry name" value="HEAT SHOCK PROTEIN 21, CHLOROPLASTIC"/>
    <property type="match status" value="1"/>
</dbReference>
<evidence type="ECO:0000313" key="5">
    <source>
        <dbReference type="EMBL" id="KAA0997839.1"/>
    </source>
</evidence>
<proteinExistence type="inferred from homology"/>
<evidence type="ECO:0000256" key="2">
    <source>
        <dbReference type="PROSITE-ProRule" id="PRU00285"/>
    </source>
</evidence>
<dbReference type="PROSITE" id="PS01031">
    <property type="entry name" value="SHSP"/>
    <property type="match status" value="1"/>
</dbReference>
<evidence type="ECO:0000313" key="6">
    <source>
        <dbReference type="Proteomes" id="UP000325273"/>
    </source>
</evidence>
<dbReference type="InterPro" id="IPR008978">
    <property type="entry name" value="HSP20-like_chaperone"/>
</dbReference>
<dbReference type="Pfam" id="PF00011">
    <property type="entry name" value="HSP20"/>
    <property type="match status" value="1"/>
</dbReference>
<dbReference type="Proteomes" id="UP000325273">
    <property type="component" value="Unassembled WGS sequence"/>
</dbReference>
<dbReference type="Gene3D" id="2.60.40.790">
    <property type="match status" value="1"/>
</dbReference>
<dbReference type="EMBL" id="VTUZ01000071">
    <property type="protein sequence ID" value="KAA0997839.1"/>
    <property type="molecule type" value="Genomic_DNA"/>
</dbReference>
<organism evidence="5 6">
    <name type="scientific">Paraburkholderia panacisoli</name>
    <dbReference type="NCBI Taxonomy" id="2603818"/>
    <lineage>
        <taxon>Bacteria</taxon>
        <taxon>Pseudomonadati</taxon>
        <taxon>Pseudomonadota</taxon>
        <taxon>Betaproteobacteria</taxon>
        <taxon>Burkholderiales</taxon>
        <taxon>Burkholderiaceae</taxon>
        <taxon>Paraburkholderia</taxon>
    </lineage>
</organism>
<dbReference type="AlphaFoldDB" id="A0A5B0G7C5"/>
<dbReference type="RefSeq" id="WP_149676401.1">
    <property type="nucleotide sequence ID" value="NZ_VTUZ01000071.1"/>
</dbReference>
<dbReference type="PANTHER" id="PTHR46733">
    <property type="entry name" value="26.5 KDA HEAT SHOCK PROTEIN, MITOCHONDRIAL"/>
    <property type="match status" value="1"/>
</dbReference>
<dbReference type="InterPro" id="IPR044587">
    <property type="entry name" value="HSP21-like"/>
</dbReference>
<keyword evidence="1" id="KW-0346">Stress response</keyword>
<name>A0A5B0G7C5_9BURK</name>
<comment type="similarity">
    <text evidence="2 3">Belongs to the small heat shock protein (HSP20) family.</text>
</comment>
<dbReference type="CDD" id="cd06464">
    <property type="entry name" value="ACD_sHsps-like"/>
    <property type="match status" value="1"/>
</dbReference>
<comment type="caution">
    <text evidence="5">The sequence shown here is derived from an EMBL/GenBank/DDBJ whole genome shotgun (WGS) entry which is preliminary data.</text>
</comment>
<sequence>MSEETQVATREPQTVSARSTAAALIPPVDIVEDETGITIFADLPGASKDRLAIKMEGEHLLIEAEAAVAVPEGLQLLHAEIGEPRYRRAFRLSRELDGSKIEASLKDGVLTLRIPRIEQAQPRRIEVQVAP</sequence>
<evidence type="ECO:0000256" key="3">
    <source>
        <dbReference type="RuleBase" id="RU003616"/>
    </source>
</evidence>
<dbReference type="GO" id="GO:0009408">
    <property type="term" value="P:response to heat"/>
    <property type="evidence" value="ECO:0007669"/>
    <property type="project" value="InterPro"/>
</dbReference>
<evidence type="ECO:0000256" key="1">
    <source>
        <dbReference type="ARBA" id="ARBA00023016"/>
    </source>
</evidence>